<comment type="subcellular location">
    <subcellularLocation>
        <location evidence="1 9">Nucleus</location>
    </subcellularLocation>
</comment>
<sequence length="493" mass="54476">MEKNPRLTNSEGIPCDFCNEQIAVLYCRADSAKLCLFCDHHVHSANALSRKHLRSQICDNCSSEPAPIRCSTDNLVLCQECDWDAHGNCSISASHERNPLESFSGCPSATELASVWGFDLGDKKSLMPLPPSQLSQDNHMFPSWSALDSVVSVDSWVYKYAPVTLHDLMSPNENGPPLYPSVPSAEIPALSKRQNSNCGKQTQVIFKQLVELLKRDLVSGDGVVDELGPGTPGRTTQPGNIEALDLPDGGDVVADTNQLLQQQTPFTSLLMLPARLDPRESNRLIEDNIMWDCNPTDQAAQIWDFNLGKSRNHEEAGPLEVRYGSSNAGFIIKSYNDLIKGTSLTAKKVVDDIYEMNWFMTHDDISSQNNNSNNLAASQGPTTSESNNIPVLRASSSSTLAKPKACGNSKDAHFLKQSLLVSSETARAATKADMEMVAQNRGNAMLRYKEKKKSRRYDKHIRYESRKARADARKRVKGRFVKASEALNAERNS</sequence>
<accession>A0A1U7ZL60</accession>
<keyword evidence="5 8" id="KW-0863">Zinc-finger</keyword>
<dbReference type="InterPro" id="IPR010402">
    <property type="entry name" value="CCT_domain"/>
</dbReference>
<dbReference type="GeneID" id="104591810"/>
<dbReference type="PROSITE" id="PS51017">
    <property type="entry name" value="CCT"/>
    <property type="match status" value="1"/>
</dbReference>
<dbReference type="InterPro" id="IPR049808">
    <property type="entry name" value="CONSTANS-like_Bbox1"/>
</dbReference>
<evidence type="ECO:0000256" key="1">
    <source>
        <dbReference type="ARBA" id="ARBA00004123"/>
    </source>
</evidence>
<evidence type="ECO:0000256" key="5">
    <source>
        <dbReference type="ARBA" id="ARBA00022771"/>
    </source>
</evidence>
<evidence type="ECO:0000256" key="4">
    <source>
        <dbReference type="ARBA" id="ARBA00022737"/>
    </source>
</evidence>
<keyword evidence="12" id="KW-1185">Reference proteome</keyword>
<keyword evidence="4" id="KW-0677">Repeat</keyword>
<feature type="domain" description="B box-type" evidence="10">
    <location>
        <begin position="10"/>
        <end position="57"/>
    </location>
</feature>
<dbReference type="Proteomes" id="UP000189703">
    <property type="component" value="Unplaced"/>
</dbReference>
<dbReference type="OMA" id="MIKNFGE"/>
<evidence type="ECO:0000256" key="3">
    <source>
        <dbReference type="ARBA" id="ARBA00022723"/>
    </source>
</evidence>
<name>A0A1U7ZL60_NELNU</name>
<evidence type="ECO:0000313" key="12">
    <source>
        <dbReference type="Proteomes" id="UP000189703"/>
    </source>
</evidence>
<evidence type="ECO:0000259" key="10">
    <source>
        <dbReference type="PROSITE" id="PS50119"/>
    </source>
</evidence>
<feature type="domain" description="B box-type" evidence="10">
    <location>
        <begin position="53"/>
        <end position="100"/>
    </location>
</feature>
<proteinExistence type="inferred from homology"/>
<dbReference type="PROSITE" id="PS50119">
    <property type="entry name" value="ZF_BBOX"/>
    <property type="match status" value="2"/>
</dbReference>
<evidence type="ECO:0000259" key="11">
    <source>
        <dbReference type="PROSITE" id="PS51017"/>
    </source>
</evidence>
<evidence type="ECO:0000313" key="13">
    <source>
        <dbReference type="RefSeq" id="XP_010249152.1"/>
    </source>
</evidence>
<protein>
    <submittedName>
        <fullName evidence="13">Zinc finger protein CONSTANS-LIKE 14-like</fullName>
    </submittedName>
</protein>
<dbReference type="OrthoDB" id="153872at2759"/>
<dbReference type="PANTHER" id="PTHR31717:SF45">
    <property type="entry name" value="ZINC FINGER PROTEIN CONSTANS-LIKE 14-RELATED"/>
    <property type="match status" value="1"/>
</dbReference>
<evidence type="ECO:0000256" key="8">
    <source>
        <dbReference type="PROSITE-ProRule" id="PRU00024"/>
    </source>
</evidence>
<dbReference type="KEGG" id="nnu:104591810"/>
<evidence type="ECO:0000256" key="6">
    <source>
        <dbReference type="ARBA" id="ARBA00022833"/>
    </source>
</evidence>
<dbReference type="PANTHER" id="PTHR31717">
    <property type="entry name" value="ZINC FINGER PROTEIN CONSTANS-LIKE 10"/>
    <property type="match status" value="1"/>
</dbReference>
<dbReference type="AlphaFoldDB" id="A0A1U7ZL60"/>
<comment type="similarity">
    <text evidence="2">Belongs to the CONSTANS family.</text>
</comment>
<dbReference type="RefSeq" id="XP_010249152.1">
    <property type="nucleotide sequence ID" value="XM_010250850.2"/>
</dbReference>
<evidence type="ECO:0000256" key="2">
    <source>
        <dbReference type="ARBA" id="ARBA00010024"/>
    </source>
</evidence>
<dbReference type="GO" id="GO:0005634">
    <property type="term" value="C:nucleus"/>
    <property type="evidence" value="ECO:0007669"/>
    <property type="project" value="UniProtKB-SubCell"/>
</dbReference>
<evidence type="ECO:0000256" key="7">
    <source>
        <dbReference type="ARBA" id="ARBA00023242"/>
    </source>
</evidence>
<evidence type="ECO:0000256" key="9">
    <source>
        <dbReference type="PROSITE-ProRule" id="PRU00357"/>
    </source>
</evidence>
<dbReference type="GO" id="GO:0006355">
    <property type="term" value="P:regulation of DNA-templated transcription"/>
    <property type="evidence" value="ECO:0007669"/>
    <property type="project" value="UniProtKB-ARBA"/>
</dbReference>
<dbReference type="InParanoid" id="A0A1U7ZL60"/>
<dbReference type="FunCoup" id="A0A1U7ZL60">
    <property type="interactions" value="1009"/>
</dbReference>
<reference evidence="13" key="1">
    <citation type="submission" date="2025-08" db="UniProtKB">
        <authorList>
            <consortium name="RefSeq"/>
        </authorList>
    </citation>
    <scope>IDENTIFICATION</scope>
</reference>
<dbReference type="GO" id="GO:0008270">
    <property type="term" value="F:zinc ion binding"/>
    <property type="evidence" value="ECO:0007669"/>
    <property type="project" value="UniProtKB-KW"/>
</dbReference>
<keyword evidence="3" id="KW-0479">Metal-binding</keyword>
<dbReference type="SMART" id="SM00336">
    <property type="entry name" value="BBOX"/>
    <property type="match status" value="2"/>
</dbReference>
<keyword evidence="7 9" id="KW-0539">Nucleus</keyword>
<dbReference type="eggNOG" id="ENOG502QW4H">
    <property type="taxonomic scope" value="Eukaryota"/>
</dbReference>
<organism evidence="12 13">
    <name type="scientific">Nelumbo nucifera</name>
    <name type="common">Sacred lotus</name>
    <dbReference type="NCBI Taxonomy" id="4432"/>
    <lineage>
        <taxon>Eukaryota</taxon>
        <taxon>Viridiplantae</taxon>
        <taxon>Streptophyta</taxon>
        <taxon>Embryophyta</taxon>
        <taxon>Tracheophyta</taxon>
        <taxon>Spermatophyta</taxon>
        <taxon>Magnoliopsida</taxon>
        <taxon>Proteales</taxon>
        <taxon>Nelumbonaceae</taxon>
        <taxon>Nelumbo</taxon>
    </lineage>
</organism>
<gene>
    <name evidence="13" type="primary">LOC104591810</name>
</gene>
<dbReference type="InterPro" id="IPR000315">
    <property type="entry name" value="Znf_B-box"/>
</dbReference>
<dbReference type="CDD" id="cd19821">
    <property type="entry name" value="Bbox1_BBX-like"/>
    <property type="match status" value="1"/>
</dbReference>
<dbReference type="Pfam" id="PF06203">
    <property type="entry name" value="CCT"/>
    <property type="match status" value="1"/>
</dbReference>
<keyword evidence="6" id="KW-0862">Zinc</keyword>
<feature type="domain" description="CCT" evidence="11">
    <location>
        <begin position="441"/>
        <end position="483"/>
    </location>
</feature>